<dbReference type="PaxDb" id="6945-B7PCJ9"/>
<dbReference type="Proteomes" id="UP000001555">
    <property type="component" value="Unassembled WGS sequence"/>
</dbReference>
<dbReference type="Pfam" id="PF01182">
    <property type="entry name" value="Glucosamine_iso"/>
    <property type="match status" value="1"/>
</dbReference>
<dbReference type="InterPro" id="IPR039104">
    <property type="entry name" value="6PGL"/>
</dbReference>
<dbReference type="EnsemblMetazoa" id="ISCW002068-RA">
    <property type="protein sequence ID" value="ISCW002068-PA"/>
    <property type="gene ID" value="ISCW002068"/>
</dbReference>
<dbReference type="Gene3D" id="3.40.50.1360">
    <property type="match status" value="1"/>
</dbReference>
<dbReference type="HOGENOM" id="CLU_2294704_0_0_1"/>
<keyword evidence="5" id="KW-1267">Proteomics identification</keyword>
<dbReference type="VEuPathDB" id="VectorBase:ISCW002068"/>
<proteinExistence type="evidence at protein level"/>
<gene>
    <name evidence="2" type="ORF">IscW_ISCW002068</name>
</gene>
<dbReference type="PANTHER" id="PTHR11054:SF0">
    <property type="entry name" value="6-PHOSPHOGLUCONOLACTONASE"/>
    <property type="match status" value="1"/>
</dbReference>
<evidence type="ECO:0000259" key="1">
    <source>
        <dbReference type="Pfam" id="PF01182"/>
    </source>
</evidence>
<dbReference type="InterPro" id="IPR006148">
    <property type="entry name" value="Glc/Gal-6P_isomerase"/>
</dbReference>
<sequence length="101" mass="10959">MDEFAKVCSRVDSLALRPAGRAAMDYSSKLSEYFGEALPEFDLLLLGMGPDGHTCSLFPGHKVLEVAEPKVELLAKIVFEATVLSEKTGLFVGYETCNKAS</sequence>
<protein>
    <recommendedName>
        <fullName evidence="1">Glucosamine/galactosamine-6-phosphate isomerase domain-containing protein</fullName>
    </recommendedName>
</protein>
<reference evidence="2 4" key="1">
    <citation type="submission" date="2008-03" db="EMBL/GenBank/DDBJ databases">
        <title>Annotation of Ixodes scapularis.</title>
        <authorList>
            <consortium name="Ixodes scapularis Genome Project Consortium"/>
            <person name="Caler E."/>
            <person name="Hannick L.I."/>
            <person name="Bidwell S."/>
            <person name="Joardar V."/>
            <person name="Thiagarajan M."/>
            <person name="Amedeo P."/>
            <person name="Galinsky K.J."/>
            <person name="Schobel S."/>
            <person name="Inman J."/>
            <person name="Hostetler J."/>
            <person name="Miller J."/>
            <person name="Hammond M."/>
            <person name="Megy K."/>
            <person name="Lawson D."/>
            <person name="Kodira C."/>
            <person name="Sutton G."/>
            <person name="Meyer J."/>
            <person name="Hill C.A."/>
            <person name="Birren B."/>
            <person name="Nene V."/>
            <person name="Collins F."/>
            <person name="Alarcon-Chaidez F."/>
            <person name="Wikel S."/>
            <person name="Strausberg R."/>
        </authorList>
    </citation>
    <scope>NUCLEOTIDE SEQUENCE [LARGE SCALE GENOMIC DNA]</scope>
    <source>
        <strain evidence="4">Wikel</strain>
        <strain evidence="2">Wikel colony</strain>
    </source>
</reference>
<name>B7PCJ9_IXOSC</name>
<dbReference type="GO" id="GO:0005975">
    <property type="term" value="P:carbohydrate metabolic process"/>
    <property type="evidence" value="ECO:0007669"/>
    <property type="project" value="InterPro"/>
</dbReference>
<feature type="domain" description="Glucosamine/galactosamine-6-phosphate isomerase" evidence="1">
    <location>
        <begin position="18"/>
        <end position="71"/>
    </location>
</feature>
<dbReference type="EMBL" id="ABJB010498993">
    <property type="status" value="NOT_ANNOTATED_CDS"/>
    <property type="molecule type" value="Genomic_DNA"/>
</dbReference>
<dbReference type="OrthoDB" id="432544at2759"/>
<accession>B7PCJ9</accession>
<evidence type="ECO:0000313" key="4">
    <source>
        <dbReference type="Proteomes" id="UP000001555"/>
    </source>
</evidence>
<dbReference type="SUPFAM" id="SSF100950">
    <property type="entry name" value="NagB/RpiA/CoA transferase-like"/>
    <property type="match status" value="1"/>
</dbReference>
<dbReference type="AlphaFoldDB" id="B7PCJ9"/>
<dbReference type="EMBL" id="ABJB010032644">
    <property type="status" value="NOT_ANNOTATED_CDS"/>
    <property type="molecule type" value="Genomic_DNA"/>
</dbReference>
<dbReference type="InParanoid" id="B7PCJ9"/>
<dbReference type="EMBL" id="DS684366">
    <property type="protein sequence ID" value="EEC04321.1"/>
    <property type="molecule type" value="Genomic_DNA"/>
</dbReference>
<reference evidence="3" key="2">
    <citation type="submission" date="2020-05" db="UniProtKB">
        <authorList>
            <consortium name="EnsemblMetazoa"/>
        </authorList>
    </citation>
    <scope>IDENTIFICATION</scope>
    <source>
        <strain evidence="3">wikel</strain>
    </source>
</reference>
<dbReference type="STRING" id="6945.B7PCJ9"/>
<dbReference type="PANTHER" id="PTHR11054">
    <property type="entry name" value="6-PHOSPHOGLUCONOLACTONASE"/>
    <property type="match status" value="1"/>
</dbReference>
<evidence type="ECO:0000313" key="3">
    <source>
        <dbReference type="EnsemblMetazoa" id="ISCW002068-PA"/>
    </source>
</evidence>
<dbReference type="VEuPathDB" id="VectorBase:ISCP_019758"/>
<organism>
    <name type="scientific">Ixodes scapularis</name>
    <name type="common">Black-legged tick</name>
    <name type="synonym">Deer tick</name>
    <dbReference type="NCBI Taxonomy" id="6945"/>
    <lineage>
        <taxon>Eukaryota</taxon>
        <taxon>Metazoa</taxon>
        <taxon>Ecdysozoa</taxon>
        <taxon>Arthropoda</taxon>
        <taxon>Chelicerata</taxon>
        <taxon>Arachnida</taxon>
        <taxon>Acari</taxon>
        <taxon>Parasitiformes</taxon>
        <taxon>Ixodida</taxon>
        <taxon>Ixodoidea</taxon>
        <taxon>Ixodidae</taxon>
        <taxon>Ixodinae</taxon>
        <taxon>Ixodes</taxon>
    </lineage>
</organism>
<evidence type="ECO:0007829" key="5">
    <source>
        <dbReference type="PeptideAtlas" id="B7PCJ9"/>
    </source>
</evidence>
<evidence type="ECO:0000313" key="2">
    <source>
        <dbReference type="EMBL" id="EEC04321.1"/>
    </source>
</evidence>
<keyword evidence="4" id="KW-1185">Reference proteome</keyword>
<dbReference type="InterPro" id="IPR037171">
    <property type="entry name" value="NagB/RpiA_transferase-like"/>
</dbReference>